<accession>A0ABC9SSA6</accession>
<dbReference type="InterPro" id="IPR010317">
    <property type="entry name" value="WxLIP_PGBD"/>
</dbReference>
<dbReference type="Pfam" id="PF11797">
    <property type="entry name" value="WxLIP_HBD"/>
    <property type="match status" value="1"/>
</dbReference>
<keyword evidence="1" id="KW-1133">Transmembrane helix</keyword>
<evidence type="ECO:0000313" key="5">
    <source>
        <dbReference type="EMBL" id="EOQ58652.1"/>
    </source>
</evidence>
<feature type="chain" id="PRO_5044851506" description="DUF3324 domain-containing protein" evidence="2">
    <location>
        <begin position="27"/>
        <end position="339"/>
    </location>
</feature>
<feature type="domain" description="WxL Interacting Protein peptidoglycan binding" evidence="3">
    <location>
        <begin position="31"/>
        <end position="150"/>
    </location>
</feature>
<dbReference type="Proteomes" id="UP000014060">
    <property type="component" value="Unassembled WGS sequence"/>
</dbReference>
<keyword evidence="1" id="KW-0472">Membrane</keyword>
<comment type="caution">
    <text evidence="5">The sequence shown here is derived from an EMBL/GenBank/DDBJ whole genome shotgun (WGS) entry which is preliminary data.</text>
</comment>
<organism evidence="5 6">
    <name type="scientific">Bacillus cereus TIAC219</name>
    <dbReference type="NCBI Taxonomy" id="718222"/>
    <lineage>
        <taxon>Bacteria</taxon>
        <taxon>Bacillati</taxon>
        <taxon>Bacillota</taxon>
        <taxon>Bacilli</taxon>
        <taxon>Bacillales</taxon>
        <taxon>Bacillaceae</taxon>
        <taxon>Bacillus</taxon>
        <taxon>Bacillus cereus group</taxon>
    </lineage>
</organism>
<evidence type="ECO:0000256" key="2">
    <source>
        <dbReference type="SAM" id="SignalP"/>
    </source>
</evidence>
<evidence type="ECO:0000313" key="6">
    <source>
        <dbReference type="Proteomes" id="UP000014060"/>
    </source>
</evidence>
<dbReference type="InterPro" id="IPR021759">
    <property type="entry name" value="WxLIP_HBD"/>
</dbReference>
<protein>
    <recommendedName>
        <fullName evidence="7">DUF3324 domain-containing protein</fullName>
    </recommendedName>
</protein>
<keyword evidence="1" id="KW-0812">Transmembrane</keyword>
<keyword evidence="2" id="KW-0732">Signal</keyword>
<evidence type="ECO:0000259" key="3">
    <source>
        <dbReference type="Pfam" id="PF06030"/>
    </source>
</evidence>
<proteinExistence type="predicted"/>
<dbReference type="AlphaFoldDB" id="A0ABC9SSA6"/>
<gene>
    <name evidence="5" type="ORF">IAY_05837</name>
</gene>
<feature type="signal peptide" evidence="2">
    <location>
        <begin position="1"/>
        <end position="26"/>
    </location>
</feature>
<dbReference type="RefSeq" id="WP_000591621.1">
    <property type="nucleotide sequence ID" value="NZ_KB976009.1"/>
</dbReference>
<evidence type="ECO:0000256" key="1">
    <source>
        <dbReference type="SAM" id="Phobius"/>
    </source>
</evidence>
<dbReference type="Pfam" id="PF06030">
    <property type="entry name" value="WxLIP_PGBD"/>
    <property type="match status" value="1"/>
</dbReference>
<dbReference type="EMBL" id="AHCJ01000072">
    <property type="protein sequence ID" value="EOQ58652.1"/>
    <property type="molecule type" value="Genomic_DNA"/>
</dbReference>
<feature type="domain" description="WxL Interacting Protein host binding" evidence="4">
    <location>
        <begin position="157"/>
        <end position="292"/>
    </location>
</feature>
<evidence type="ECO:0008006" key="7">
    <source>
        <dbReference type="Google" id="ProtNLM"/>
    </source>
</evidence>
<feature type="transmembrane region" description="Helical" evidence="1">
    <location>
        <begin position="303"/>
        <end position="324"/>
    </location>
</feature>
<evidence type="ECO:0000259" key="4">
    <source>
        <dbReference type="Pfam" id="PF11797"/>
    </source>
</evidence>
<name>A0ABC9SSA6_BACCE</name>
<sequence>MIKKFSLTLLLLLSVLSLLFLKEVQADGFNYSVSPKIPDNQIGDINSYYNLRMQPSQKTDIHLSITNHSDHIQQFNITVNTATTNGNGIVDYSKHSFDKDKSMTYSIQDLITIEQSLITIEAGATQMVSMTLQMPEQEIDGVLLGGVTVEPIIKQSEKQEIFNTYTHTIAIQVSENDNPVSAKLIGNEVSLDQINYHNVVKMNIQNPTARLLKNLKAELTITRKNQNKPIVSLTKKDLSIAPNSNFYLPIEINDTFKPGKYTYTIIMQNEEGEWKFNKDFTIEDKEAKKLNKESVDQLNRRSLNWIVVAGIYITILTFLGFMYINNKKKKSLNMDDDSL</sequence>
<reference evidence="5 6" key="1">
    <citation type="submission" date="2013-01" db="EMBL/GenBank/DDBJ databases">
        <title>The Genome Sequence of Bacillus cereus TIAC219.</title>
        <authorList>
            <consortium name="The Broad Institute Genome Sequencing Platform"/>
            <consortium name="The Broad Institute Genome Sequencing Center for Infectious Disease"/>
            <person name="Feldgarden M."/>
            <person name="Van der Auwera G.A."/>
            <person name="Mahillon J."/>
            <person name="Duprez V."/>
            <person name="Timmery S."/>
            <person name="Mattelet C."/>
            <person name="Dierick K."/>
            <person name="Sun M."/>
            <person name="Yu Z."/>
            <person name="Zhu L."/>
            <person name="Hu X."/>
            <person name="Shank E.B."/>
            <person name="Swiecicka I."/>
            <person name="Hansen B.M."/>
            <person name="Andrup L."/>
            <person name="Walker B."/>
            <person name="Young S.K."/>
            <person name="Zeng Q."/>
            <person name="Gargeya S."/>
            <person name="Fitzgerald M."/>
            <person name="Haas B."/>
            <person name="Abouelleil A."/>
            <person name="Alvarado L."/>
            <person name="Arachchi H.M."/>
            <person name="Berlin A.M."/>
            <person name="Chapman S.B."/>
            <person name="Dewar J."/>
            <person name="Goldberg J."/>
            <person name="Griggs A."/>
            <person name="Gujja S."/>
            <person name="Hansen M."/>
            <person name="Howarth C."/>
            <person name="Imamovic A."/>
            <person name="Larimer J."/>
            <person name="McCowan C."/>
            <person name="Murphy C."/>
            <person name="Neiman D."/>
            <person name="Pearson M."/>
            <person name="Priest M."/>
            <person name="Roberts A."/>
            <person name="Saif S."/>
            <person name="Shea T."/>
            <person name="Sisk P."/>
            <person name="Sykes S."/>
            <person name="Wortman J."/>
            <person name="Nusbaum C."/>
            <person name="Birren B."/>
        </authorList>
    </citation>
    <scope>NUCLEOTIDE SEQUENCE [LARGE SCALE GENOMIC DNA]</scope>
    <source>
        <strain evidence="5 6">TIAC219</strain>
    </source>
</reference>